<evidence type="ECO:0000256" key="5">
    <source>
        <dbReference type="ARBA" id="ARBA00022490"/>
    </source>
</evidence>
<evidence type="ECO:0000256" key="11">
    <source>
        <dbReference type="PROSITE-ProRule" id="PRU00235"/>
    </source>
</evidence>
<evidence type="ECO:0000259" key="13">
    <source>
        <dbReference type="PROSITE" id="PS50237"/>
    </source>
</evidence>
<proteinExistence type="predicted"/>
<dbReference type="SMR" id="A0A482WWR5"/>
<dbReference type="Gene3D" id="3.90.1750.10">
    <property type="entry name" value="Hect, E3 ligase catalytic domains"/>
    <property type="match status" value="1"/>
</dbReference>
<dbReference type="PANTHER" id="PTHR46654">
    <property type="entry name" value="E3 UBIQUITIN-PROTEIN LIGASE HECTD3"/>
    <property type="match status" value="1"/>
</dbReference>
<dbReference type="FunFam" id="3.30.2160.10:FF:000010">
    <property type="entry name" value="E3 ubiquitin-protein ligase HERC2 isoform X2"/>
    <property type="match status" value="1"/>
</dbReference>
<keyword evidence="15" id="KW-1185">Reference proteome</keyword>
<dbReference type="Proteomes" id="UP000291343">
    <property type="component" value="Unassembled WGS sequence"/>
</dbReference>
<feature type="region of interest" description="Disordered" evidence="12">
    <location>
        <begin position="581"/>
        <end position="601"/>
    </location>
</feature>
<dbReference type="SUPFAM" id="SSF50985">
    <property type="entry name" value="RCC1/BLIP-II"/>
    <property type="match status" value="1"/>
</dbReference>
<sequence length="601" mass="67070">MRSGSVYTWGKGDYYRLGHNSQDHVRRPRKVAALQGKKIISIATGSLHCVACSDQGEVYTWGDNDEGQLGDGTTNAIQKPRLVVALQGKKITRVACGSAHTLAWSTDKPMPRRLPPKVPMEYDVLKELPPTLLRSRLVLLHHFSDLLCPVVAMFPLSGEVSLDSLRGTLVYATKEAMFKKVIHATMVRDRQHGPVIELNRIQVKRARSKGGLAGPDGIKSVFGQMLAKVPFLTPEALCLPHRVWKVKFVGESVDDCGGGYSESIAEMCDELQNGSLPLLISTPNGRDDTGTNRDCFLLNPAAKSPLHISMFKFLGILMGIAIRTGSPLSLSLAEPVGKQLAGITLCPGDLTEVDRDYVPGLLCIRDMSQDEKEFQNLDMPFSTPSAAGTDVPLSSVHRRITYENRLEYIRLALQYRLHEFDEQVTAVREGMAKVVPVPLLTLFNGHELETMVCGSPDIPLNLLKSVATYKGIDVHSPLVQWFWEVMEEFTNQERSLFLRFVWGRTRLPRTIADFRGRDFVLQVLDKYSPPDHFLPESYTCFFLLKMPRYSSKLVLREKLKYAIHFCKSIDTDEYARVAIPGSTHTSSNSESDGLDSFASEE</sequence>
<dbReference type="Gene3D" id="3.30.2410.10">
    <property type="entry name" value="Hect, E3 ligase catalytic domain"/>
    <property type="match status" value="1"/>
</dbReference>
<dbReference type="AlphaFoldDB" id="A0A482WWR5"/>
<evidence type="ECO:0000313" key="15">
    <source>
        <dbReference type="Proteomes" id="UP000291343"/>
    </source>
</evidence>
<dbReference type="PROSITE" id="PS50012">
    <property type="entry name" value="RCC1_3"/>
    <property type="match status" value="2"/>
</dbReference>
<evidence type="ECO:0000256" key="6">
    <source>
        <dbReference type="ARBA" id="ARBA00022553"/>
    </source>
</evidence>
<feature type="repeat" description="RCC1" evidence="11">
    <location>
        <begin position="56"/>
        <end position="107"/>
    </location>
</feature>
<dbReference type="GO" id="GO:0005737">
    <property type="term" value="C:cytoplasm"/>
    <property type="evidence" value="ECO:0007669"/>
    <property type="project" value="UniProtKB-SubCell"/>
</dbReference>
<evidence type="ECO:0000256" key="7">
    <source>
        <dbReference type="ARBA" id="ARBA00022679"/>
    </source>
</evidence>
<dbReference type="GO" id="GO:0061630">
    <property type="term" value="F:ubiquitin protein ligase activity"/>
    <property type="evidence" value="ECO:0007669"/>
    <property type="project" value="UniProtKB-EC"/>
</dbReference>
<dbReference type="InParanoid" id="A0A482WWR5"/>
<dbReference type="SMART" id="SM00119">
    <property type="entry name" value="HECTc"/>
    <property type="match status" value="1"/>
</dbReference>
<reference evidence="14 15" key="1">
    <citation type="journal article" date="2017" name="Gigascience">
        <title>Genome sequence of the small brown planthopper, Laodelphax striatellus.</title>
        <authorList>
            <person name="Zhu J."/>
            <person name="Jiang F."/>
            <person name="Wang X."/>
            <person name="Yang P."/>
            <person name="Bao Y."/>
            <person name="Zhao W."/>
            <person name="Wang W."/>
            <person name="Lu H."/>
            <person name="Wang Q."/>
            <person name="Cui N."/>
            <person name="Li J."/>
            <person name="Chen X."/>
            <person name="Luo L."/>
            <person name="Yu J."/>
            <person name="Kang L."/>
            <person name="Cui F."/>
        </authorList>
    </citation>
    <scope>NUCLEOTIDE SEQUENCE [LARGE SCALE GENOMIC DNA]</scope>
    <source>
        <strain evidence="14">Lst14</strain>
    </source>
</reference>
<evidence type="ECO:0000256" key="12">
    <source>
        <dbReference type="SAM" id="MobiDB-lite"/>
    </source>
</evidence>
<evidence type="ECO:0000256" key="2">
    <source>
        <dbReference type="ARBA" id="ARBA00004496"/>
    </source>
</evidence>
<keyword evidence="8" id="KW-0677">Repeat</keyword>
<keyword evidence="7" id="KW-0808">Transferase</keyword>
<feature type="active site" description="Glycyl thioester intermediate" evidence="10">
    <location>
        <position position="540"/>
    </location>
</feature>
<dbReference type="EC" id="2.3.2.26" evidence="4"/>
<evidence type="ECO:0000256" key="3">
    <source>
        <dbReference type="ARBA" id="ARBA00004906"/>
    </source>
</evidence>
<comment type="subcellular location">
    <subcellularLocation>
        <location evidence="2">Cytoplasm</location>
    </subcellularLocation>
</comment>
<dbReference type="PRINTS" id="PR00633">
    <property type="entry name" value="RCCNDNSATION"/>
</dbReference>
<comment type="pathway">
    <text evidence="3">Protein modification; protein ubiquitination.</text>
</comment>
<dbReference type="InterPro" id="IPR009091">
    <property type="entry name" value="RCC1/BLIP-II"/>
</dbReference>
<name>A0A482WWR5_LAOST</name>
<evidence type="ECO:0000256" key="10">
    <source>
        <dbReference type="PROSITE-ProRule" id="PRU00104"/>
    </source>
</evidence>
<dbReference type="CDD" id="cd00078">
    <property type="entry name" value="HECTc"/>
    <property type="match status" value="1"/>
</dbReference>
<dbReference type="SUPFAM" id="SSF56204">
    <property type="entry name" value="Hect, E3 ligase catalytic domain"/>
    <property type="match status" value="1"/>
</dbReference>
<organism evidence="14 15">
    <name type="scientific">Laodelphax striatellus</name>
    <name type="common">Small brown planthopper</name>
    <name type="synonym">Delphax striatella</name>
    <dbReference type="NCBI Taxonomy" id="195883"/>
    <lineage>
        <taxon>Eukaryota</taxon>
        <taxon>Metazoa</taxon>
        <taxon>Ecdysozoa</taxon>
        <taxon>Arthropoda</taxon>
        <taxon>Hexapoda</taxon>
        <taxon>Insecta</taxon>
        <taxon>Pterygota</taxon>
        <taxon>Neoptera</taxon>
        <taxon>Paraneoptera</taxon>
        <taxon>Hemiptera</taxon>
        <taxon>Auchenorrhyncha</taxon>
        <taxon>Fulgoroidea</taxon>
        <taxon>Delphacidae</taxon>
        <taxon>Criomorphinae</taxon>
        <taxon>Laodelphax</taxon>
    </lineage>
</organism>
<evidence type="ECO:0000256" key="4">
    <source>
        <dbReference type="ARBA" id="ARBA00012485"/>
    </source>
</evidence>
<dbReference type="InterPro" id="IPR000569">
    <property type="entry name" value="HECT_dom"/>
</dbReference>
<evidence type="ECO:0000256" key="9">
    <source>
        <dbReference type="ARBA" id="ARBA00022786"/>
    </source>
</evidence>
<feature type="repeat" description="RCC1" evidence="11">
    <location>
        <begin position="4"/>
        <end position="55"/>
    </location>
</feature>
<dbReference type="Pfam" id="PF00415">
    <property type="entry name" value="RCC1"/>
    <property type="match status" value="2"/>
</dbReference>
<evidence type="ECO:0000256" key="1">
    <source>
        <dbReference type="ARBA" id="ARBA00000885"/>
    </source>
</evidence>
<dbReference type="FunFam" id="3.30.2410.10:FF:000006">
    <property type="entry name" value="probable E3 ubiquitin-protein ligase HERC1 isoform X2"/>
    <property type="match status" value="1"/>
</dbReference>
<dbReference type="PANTHER" id="PTHR46654:SF1">
    <property type="entry name" value="E3 UBIQUITIN-PROTEIN LIGASE HECTD3"/>
    <property type="match status" value="1"/>
</dbReference>
<comment type="caution">
    <text evidence="14">The sequence shown here is derived from an EMBL/GenBank/DDBJ whole genome shotgun (WGS) entry which is preliminary data.</text>
</comment>
<feature type="domain" description="HECT" evidence="13">
    <location>
        <begin position="245"/>
        <end position="572"/>
    </location>
</feature>
<comment type="catalytic activity">
    <reaction evidence="1">
        <text>S-ubiquitinyl-[E2 ubiquitin-conjugating enzyme]-L-cysteine + [acceptor protein]-L-lysine = [E2 ubiquitin-conjugating enzyme]-L-cysteine + N(6)-ubiquitinyl-[acceptor protein]-L-lysine.</text>
        <dbReference type="EC" id="2.3.2.26"/>
    </reaction>
</comment>
<dbReference type="Gene3D" id="2.130.10.30">
    <property type="entry name" value="Regulator of chromosome condensation 1/beta-lactamase-inhibitor protein II"/>
    <property type="match status" value="1"/>
</dbReference>
<feature type="compositionally biased region" description="Polar residues" evidence="12">
    <location>
        <begin position="582"/>
        <end position="591"/>
    </location>
</feature>
<dbReference type="STRING" id="195883.A0A482WWR5"/>
<dbReference type="Pfam" id="PF00632">
    <property type="entry name" value="HECT"/>
    <property type="match status" value="1"/>
</dbReference>
<dbReference type="InterPro" id="IPR035983">
    <property type="entry name" value="Hect_E3_ubiquitin_ligase"/>
</dbReference>
<dbReference type="GO" id="GO:0009966">
    <property type="term" value="P:regulation of signal transduction"/>
    <property type="evidence" value="ECO:0007669"/>
    <property type="project" value="UniProtKB-ARBA"/>
</dbReference>
<dbReference type="PROSITE" id="PS50237">
    <property type="entry name" value="HECT"/>
    <property type="match status" value="1"/>
</dbReference>
<evidence type="ECO:0000313" key="14">
    <source>
        <dbReference type="EMBL" id="RZF37933.1"/>
    </source>
</evidence>
<keyword evidence="5" id="KW-0963">Cytoplasm</keyword>
<gene>
    <name evidence="14" type="ORF">LSTR_LSTR005433</name>
</gene>
<dbReference type="OrthoDB" id="239701at2759"/>
<keyword evidence="9 10" id="KW-0833">Ubl conjugation pathway</keyword>
<dbReference type="InterPro" id="IPR042469">
    <property type="entry name" value="HECTD3"/>
</dbReference>
<dbReference type="Gene3D" id="3.30.2160.10">
    <property type="entry name" value="Hect, E3 ligase catalytic domain"/>
    <property type="match status" value="1"/>
</dbReference>
<keyword evidence="6" id="KW-0597">Phosphoprotein</keyword>
<evidence type="ECO:0000256" key="8">
    <source>
        <dbReference type="ARBA" id="ARBA00022737"/>
    </source>
</evidence>
<dbReference type="InterPro" id="IPR000408">
    <property type="entry name" value="Reg_chr_condens"/>
</dbReference>
<accession>A0A482WWR5</accession>
<protein>
    <recommendedName>
        <fullName evidence="4">HECT-type E3 ubiquitin transferase</fullName>
        <ecNumber evidence="4">2.3.2.26</ecNumber>
    </recommendedName>
</protein>
<dbReference type="EMBL" id="QKKF02022863">
    <property type="protein sequence ID" value="RZF37933.1"/>
    <property type="molecule type" value="Genomic_DNA"/>
</dbReference>